<gene>
    <name evidence="2" type="ORF">SFMTTN_2254</name>
</gene>
<accession>A0A401JFP4</accession>
<dbReference type="InterPro" id="IPR004360">
    <property type="entry name" value="Glyas_Fos-R_dOase_dom"/>
</dbReference>
<protein>
    <submittedName>
        <fullName evidence="2">Glyoxalase family protein</fullName>
    </submittedName>
</protein>
<evidence type="ECO:0000313" key="3">
    <source>
        <dbReference type="Proteomes" id="UP000286806"/>
    </source>
</evidence>
<dbReference type="InterPro" id="IPR037523">
    <property type="entry name" value="VOC_core"/>
</dbReference>
<dbReference type="SUPFAM" id="SSF54593">
    <property type="entry name" value="Glyoxalase/Bleomycin resistance protein/Dihydroxybiphenyl dioxygenase"/>
    <property type="match status" value="1"/>
</dbReference>
<dbReference type="InterPro" id="IPR029068">
    <property type="entry name" value="Glyas_Bleomycin-R_OHBP_Dase"/>
</dbReference>
<keyword evidence="3" id="KW-1185">Reference proteome</keyword>
<comment type="caution">
    <text evidence="2">The sequence shown here is derived from an EMBL/GenBank/DDBJ whole genome shotgun (WGS) entry which is preliminary data.</text>
</comment>
<feature type="domain" description="VOC" evidence="1">
    <location>
        <begin position="6"/>
        <end position="123"/>
    </location>
</feature>
<dbReference type="PANTHER" id="PTHR21366">
    <property type="entry name" value="GLYOXALASE FAMILY PROTEIN"/>
    <property type="match status" value="1"/>
</dbReference>
<evidence type="ECO:0000259" key="1">
    <source>
        <dbReference type="PROSITE" id="PS51819"/>
    </source>
</evidence>
<name>A0A401JFP4_9PROT</name>
<sequence>MTIVTRLLHASLLVDDLSDARNFYEGVLGLSASPQRPEMSFTGVWYDIGACQIHLICLPNPETGLTRPEHGGRDRHIALAVTDISQLKARLDNAGVAYTTSQSGRSALFCRDPDGNALEFVES</sequence>
<dbReference type="AlphaFoldDB" id="A0A401JFP4"/>
<dbReference type="EMBL" id="BGOW01000020">
    <property type="protein sequence ID" value="GBL46440.1"/>
    <property type="molecule type" value="Genomic_DNA"/>
</dbReference>
<proteinExistence type="predicted"/>
<dbReference type="OrthoDB" id="8562712at2"/>
<dbReference type="Pfam" id="PF00903">
    <property type="entry name" value="Glyoxalase"/>
    <property type="match status" value="1"/>
</dbReference>
<organism evidence="2 3">
    <name type="scientific">Sulfuriferula multivorans</name>
    <dbReference type="NCBI Taxonomy" id="1559896"/>
    <lineage>
        <taxon>Bacteria</taxon>
        <taxon>Pseudomonadati</taxon>
        <taxon>Pseudomonadota</taxon>
        <taxon>Betaproteobacteria</taxon>
        <taxon>Nitrosomonadales</taxon>
        <taxon>Sulfuricellaceae</taxon>
        <taxon>Sulfuriferula</taxon>
    </lineage>
</organism>
<reference evidence="2 3" key="1">
    <citation type="journal article" date="2019" name="Front. Microbiol.">
        <title>Genomes of Neutrophilic Sulfur-Oxidizing Chemolithoautotrophs Representing 9 Proteobacterial Species From 8 Genera.</title>
        <authorList>
            <person name="Watanabe T."/>
            <person name="Kojima H."/>
            <person name="Umezawa K."/>
            <person name="Hori C."/>
            <person name="Takasuka T.E."/>
            <person name="Kato Y."/>
            <person name="Fukui M."/>
        </authorList>
    </citation>
    <scope>NUCLEOTIDE SEQUENCE [LARGE SCALE GENOMIC DNA]</scope>
    <source>
        <strain evidence="2 3">TTN</strain>
    </source>
</reference>
<dbReference type="PROSITE" id="PS51819">
    <property type="entry name" value="VOC"/>
    <property type="match status" value="1"/>
</dbReference>
<dbReference type="Gene3D" id="3.10.180.10">
    <property type="entry name" value="2,3-Dihydroxybiphenyl 1,2-Dioxygenase, domain 1"/>
    <property type="match status" value="1"/>
</dbReference>
<dbReference type="InterPro" id="IPR050383">
    <property type="entry name" value="GlyoxalaseI/FosfomycinResist"/>
</dbReference>
<dbReference type="RefSeq" id="WP_124705227.1">
    <property type="nucleotide sequence ID" value="NZ_BGOW01000020.1"/>
</dbReference>
<dbReference type="PANTHER" id="PTHR21366:SF22">
    <property type="entry name" value="VOC DOMAIN-CONTAINING PROTEIN"/>
    <property type="match status" value="1"/>
</dbReference>
<evidence type="ECO:0000313" key="2">
    <source>
        <dbReference type="EMBL" id="GBL46440.1"/>
    </source>
</evidence>
<dbReference type="CDD" id="cd07245">
    <property type="entry name" value="VOC_like"/>
    <property type="match status" value="1"/>
</dbReference>
<dbReference type="Proteomes" id="UP000286806">
    <property type="component" value="Unassembled WGS sequence"/>
</dbReference>